<gene>
    <name evidence="2" type="ORF">SPARVUS_LOCUS4333704</name>
</gene>
<comment type="caution">
    <text evidence="2">The sequence shown here is derived from an EMBL/GenBank/DDBJ whole genome shotgun (WGS) entry which is preliminary data.</text>
</comment>
<protein>
    <submittedName>
        <fullName evidence="2">Uncharacterized protein</fullName>
    </submittedName>
</protein>
<evidence type="ECO:0000313" key="2">
    <source>
        <dbReference type="EMBL" id="CAI9555130.1"/>
    </source>
</evidence>
<evidence type="ECO:0000313" key="3">
    <source>
        <dbReference type="Proteomes" id="UP001162483"/>
    </source>
</evidence>
<keyword evidence="3" id="KW-1185">Reference proteome</keyword>
<name>A0ABN9C524_9NEOB</name>
<dbReference type="Proteomes" id="UP001162483">
    <property type="component" value="Unassembled WGS sequence"/>
</dbReference>
<evidence type="ECO:0000256" key="1">
    <source>
        <dbReference type="SAM" id="MobiDB-lite"/>
    </source>
</evidence>
<accession>A0ABN9C524</accession>
<sequence>MHSPKKKVNLSRNTHQTEHVQSVFTQYFLSGDKSSTLEEESEKSGSNRVFTQCKGLTP</sequence>
<organism evidence="2 3">
    <name type="scientific">Staurois parvus</name>
    <dbReference type="NCBI Taxonomy" id="386267"/>
    <lineage>
        <taxon>Eukaryota</taxon>
        <taxon>Metazoa</taxon>
        <taxon>Chordata</taxon>
        <taxon>Craniata</taxon>
        <taxon>Vertebrata</taxon>
        <taxon>Euteleostomi</taxon>
        <taxon>Amphibia</taxon>
        <taxon>Batrachia</taxon>
        <taxon>Anura</taxon>
        <taxon>Neobatrachia</taxon>
        <taxon>Ranoidea</taxon>
        <taxon>Ranidae</taxon>
        <taxon>Staurois</taxon>
    </lineage>
</organism>
<reference evidence="2" key="1">
    <citation type="submission" date="2023-05" db="EMBL/GenBank/DDBJ databases">
        <authorList>
            <person name="Stuckert A."/>
        </authorList>
    </citation>
    <scope>NUCLEOTIDE SEQUENCE</scope>
</reference>
<proteinExistence type="predicted"/>
<feature type="region of interest" description="Disordered" evidence="1">
    <location>
        <begin position="34"/>
        <end position="58"/>
    </location>
</feature>
<dbReference type="EMBL" id="CATNWA010007958">
    <property type="protein sequence ID" value="CAI9555130.1"/>
    <property type="molecule type" value="Genomic_DNA"/>
</dbReference>